<proteinExistence type="predicted"/>
<organism evidence="1 2">
    <name type="scientific">Virgibacillus indicus</name>
    <dbReference type="NCBI Taxonomy" id="2024554"/>
    <lineage>
        <taxon>Bacteria</taxon>
        <taxon>Bacillati</taxon>
        <taxon>Bacillota</taxon>
        <taxon>Bacilli</taxon>
        <taxon>Bacillales</taxon>
        <taxon>Bacillaceae</taxon>
        <taxon>Virgibacillus</taxon>
    </lineage>
</organism>
<name>A0A265NDR0_9BACI</name>
<comment type="caution">
    <text evidence="1">The sequence shown here is derived from an EMBL/GenBank/DDBJ whole genome shotgun (WGS) entry which is preliminary data.</text>
</comment>
<dbReference type="EMBL" id="NPMS01000001">
    <property type="protein sequence ID" value="OZU89915.1"/>
    <property type="molecule type" value="Genomic_DNA"/>
</dbReference>
<protein>
    <recommendedName>
        <fullName evidence="3">DUF3679 domain-containing protein</fullName>
    </recommendedName>
</protein>
<dbReference type="OrthoDB" id="2721399at2"/>
<dbReference type="AlphaFoldDB" id="A0A265NDR0"/>
<accession>A0A265NDR0</accession>
<dbReference type="Proteomes" id="UP000216498">
    <property type="component" value="Unassembled WGS sequence"/>
</dbReference>
<sequence>MIRSIIFLLLFALFFLTGMLYGMDRENYAMPDDSVNQSESVPVTISEKPEVTEDTVNEAVANQDLHSLNNEPVHFTEKAASFLEAGVKVFYDIVVQILYQISQLFF</sequence>
<gene>
    <name evidence="1" type="ORF">CIL03_01895</name>
</gene>
<keyword evidence="2" id="KW-1185">Reference proteome</keyword>
<dbReference type="RefSeq" id="WP_094883516.1">
    <property type="nucleotide sequence ID" value="NZ_NPMS01000001.1"/>
</dbReference>
<reference evidence="1 2" key="1">
    <citation type="submission" date="2017-08" db="EMBL/GenBank/DDBJ databases">
        <title>Virgibacillus indicus sp. nov. and Virgibacillus profoundi sp. nov, two moderately halophilic bacteria isolated from marine sediment by using the Microfluidic Streak Plate.</title>
        <authorList>
            <person name="Xu B."/>
            <person name="Hu B."/>
            <person name="Wang J."/>
            <person name="Zhu Y."/>
            <person name="Huang L."/>
            <person name="Du W."/>
            <person name="Huang Y."/>
        </authorList>
    </citation>
    <scope>NUCLEOTIDE SEQUENCE [LARGE SCALE GENOMIC DNA]</scope>
    <source>
        <strain evidence="1 2">IO3-P2-C2</strain>
    </source>
</reference>
<evidence type="ECO:0008006" key="3">
    <source>
        <dbReference type="Google" id="ProtNLM"/>
    </source>
</evidence>
<evidence type="ECO:0000313" key="1">
    <source>
        <dbReference type="EMBL" id="OZU89915.1"/>
    </source>
</evidence>
<evidence type="ECO:0000313" key="2">
    <source>
        <dbReference type="Proteomes" id="UP000216498"/>
    </source>
</evidence>